<dbReference type="Proteomes" id="UP000019243">
    <property type="component" value="Unassembled WGS sequence"/>
</dbReference>
<dbReference type="GO" id="GO:0005886">
    <property type="term" value="C:plasma membrane"/>
    <property type="evidence" value="ECO:0007669"/>
    <property type="project" value="UniProtKB-SubCell"/>
</dbReference>
<dbReference type="AlphaFoldDB" id="W7CF00"/>
<feature type="transmembrane region" description="Helical" evidence="7">
    <location>
        <begin position="69"/>
        <end position="90"/>
    </location>
</feature>
<keyword evidence="3 7" id="KW-1003">Cell membrane</keyword>
<dbReference type="NCBIfam" id="NF008102">
    <property type="entry name" value="PRK10847.1"/>
    <property type="match status" value="1"/>
</dbReference>
<dbReference type="PATRIC" id="fig|1265861.3.peg.2331"/>
<evidence type="ECO:0000259" key="8">
    <source>
        <dbReference type="Pfam" id="PF09335"/>
    </source>
</evidence>
<feature type="transmembrane region" description="Helical" evidence="7">
    <location>
        <begin position="155"/>
        <end position="177"/>
    </location>
</feature>
<protein>
    <submittedName>
        <fullName evidence="9">Protein dedA (Protein DSG-1)</fullName>
    </submittedName>
</protein>
<evidence type="ECO:0000313" key="9">
    <source>
        <dbReference type="EMBL" id="EUJ35492.1"/>
    </source>
</evidence>
<dbReference type="OrthoDB" id="9813426at2"/>
<evidence type="ECO:0000256" key="4">
    <source>
        <dbReference type="ARBA" id="ARBA00022692"/>
    </source>
</evidence>
<keyword evidence="4 7" id="KW-0812">Transmembrane</keyword>
<dbReference type="InterPro" id="IPR058127">
    <property type="entry name" value="DedA"/>
</dbReference>
<dbReference type="PANTHER" id="PTHR30353">
    <property type="entry name" value="INNER MEMBRANE PROTEIN DEDA-RELATED"/>
    <property type="match status" value="1"/>
</dbReference>
<evidence type="ECO:0000256" key="1">
    <source>
        <dbReference type="ARBA" id="ARBA00004651"/>
    </source>
</evidence>
<feature type="transmembrane region" description="Helical" evidence="7">
    <location>
        <begin position="28"/>
        <end position="49"/>
    </location>
</feature>
<reference evidence="9 10" key="1">
    <citation type="submission" date="2012-12" db="EMBL/GenBank/DDBJ databases">
        <title>Novel taxa of Listeriaceae from agricultural environments in the United States.</title>
        <authorList>
            <person name="den Bakker H.C."/>
            <person name="Allred A."/>
            <person name="Warchocki S."/>
            <person name="Wright E.M."/>
            <person name="Burrell A."/>
            <person name="Nightingale K.K."/>
            <person name="Kephart D."/>
            <person name="Wiedmann M."/>
        </authorList>
    </citation>
    <scope>NUCLEOTIDE SEQUENCE [LARGE SCALE GENOMIC DNA]</scope>
    <source>
        <strain evidence="9 10">FSL F6-1037</strain>
    </source>
</reference>
<comment type="subcellular location">
    <subcellularLocation>
        <location evidence="1 7">Cell membrane</location>
        <topology evidence="1 7">Multi-pass membrane protein</topology>
    </subcellularLocation>
</comment>
<evidence type="ECO:0000256" key="5">
    <source>
        <dbReference type="ARBA" id="ARBA00022989"/>
    </source>
</evidence>
<feature type="transmembrane region" description="Helical" evidence="7">
    <location>
        <begin position="189"/>
        <end position="209"/>
    </location>
</feature>
<dbReference type="RefSeq" id="WP_035315622.1">
    <property type="nucleotide sequence ID" value="NZ_AODH01000056.1"/>
</dbReference>
<proteinExistence type="inferred from homology"/>
<evidence type="ECO:0000256" key="2">
    <source>
        <dbReference type="ARBA" id="ARBA00010792"/>
    </source>
</evidence>
<dbReference type="Pfam" id="PF09335">
    <property type="entry name" value="VTT_dom"/>
    <property type="match status" value="1"/>
</dbReference>
<keyword evidence="5 7" id="KW-1133">Transmembrane helix</keyword>
<evidence type="ECO:0000313" key="10">
    <source>
        <dbReference type="Proteomes" id="UP000019243"/>
    </source>
</evidence>
<evidence type="ECO:0000256" key="6">
    <source>
        <dbReference type="ARBA" id="ARBA00023136"/>
    </source>
</evidence>
<evidence type="ECO:0000256" key="3">
    <source>
        <dbReference type="ARBA" id="ARBA00022475"/>
    </source>
</evidence>
<comment type="similarity">
    <text evidence="2 7">Belongs to the DedA family.</text>
</comment>
<sequence>MTIIQSIISFIIHIDTHLVEIIQMFGGWSYGILFAIVFVETGLVIFPFLPGDSLLFASGALAAMGSFDLKWLLIIFLAASIIGDSVNYEIGKLIGTSIPKNSWLGKVISEERIAVATAFFDKHGGKTIVFARFMPFIRTFAPFIAGASRMRYRQFLMYNVIGAVLWVFLFVIIGFFFGNIPFVSENFSVVILAIIFISILPAVVGWLKTSLQEKKKERK</sequence>
<gene>
    <name evidence="9" type="ORF">BCAMP_11880</name>
</gene>
<keyword evidence="6 7" id="KW-0472">Membrane</keyword>
<dbReference type="InterPro" id="IPR032816">
    <property type="entry name" value="VTT_dom"/>
</dbReference>
<name>W7CF00_9LIST</name>
<feature type="domain" description="VTT" evidence="8">
    <location>
        <begin position="49"/>
        <end position="174"/>
    </location>
</feature>
<organism evidence="9 10">
    <name type="scientific">Brochothrix campestris FSL F6-1037</name>
    <dbReference type="NCBI Taxonomy" id="1265861"/>
    <lineage>
        <taxon>Bacteria</taxon>
        <taxon>Bacillati</taxon>
        <taxon>Bacillota</taxon>
        <taxon>Bacilli</taxon>
        <taxon>Bacillales</taxon>
        <taxon>Listeriaceae</taxon>
        <taxon>Brochothrix</taxon>
    </lineage>
</organism>
<comment type="caution">
    <text evidence="9">The sequence shown here is derived from an EMBL/GenBank/DDBJ whole genome shotgun (WGS) entry which is preliminary data.</text>
</comment>
<dbReference type="EMBL" id="AODH01000056">
    <property type="protein sequence ID" value="EUJ35492.1"/>
    <property type="molecule type" value="Genomic_DNA"/>
</dbReference>
<accession>W7CF00</accession>
<dbReference type="InterPro" id="IPR032818">
    <property type="entry name" value="DedA-like"/>
</dbReference>
<keyword evidence="10" id="KW-1185">Reference proteome</keyword>
<dbReference type="PANTHER" id="PTHR30353:SF0">
    <property type="entry name" value="TRANSMEMBRANE PROTEIN"/>
    <property type="match status" value="1"/>
</dbReference>
<evidence type="ECO:0000256" key="7">
    <source>
        <dbReference type="RuleBase" id="RU367016"/>
    </source>
</evidence>
<dbReference type="STRING" id="1265861.BCAMP_11880"/>